<evidence type="ECO:0000259" key="1">
    <source>
        <dbReference type="PROSITE" id="PS50234"/>
    </source>
</evidence>
<dbReference type="EMBL" id="UOFX01000044">
    <property type="protein sequence ID" value="VAX09147.1"/>
    <property type="molecule type" value="Genomic_DNA"/>
</dbReference>
<dbReference type="InterPro" id="IPR002035">
    <property type="entry name" value="VWF_A"/>
</dbReference>
<dbReference type="InterPro" id="IPR036465">
    <property type="entry name" value="vWFA_dom_sf"/>
</dbReference>
<accession>A0A3B1BWY7</accession>
<dbReference type="SMART" id="SM00327">
    <property type="entry name" value="VWA"/>
    <property type="match status" value="1"/>
</dbReference>
<evidence type="ECO:0000313" key="2">
    <source>
        <dbReference type="EMBL" id="VAX09147.1"/>
    </source>
</evidence>
<dbReference type="AlphaFoldDB" id="A0A3B1BWY7"/>
<reference evidence="2" key="1">
    <citation type="submission" date="2018-06" db="EMBL/GenBank/DDBJ databases">
        <authorList>
            <person name="Zhirakovskaya E."/>
        </authorList>
    </citation>
    <scope>NUCLEOTIDE SEQUENCE</scope>
</reference>
<protein>
    <submittedName>
        <fullName evidence="2">PpkA</fullName>
    </submittedName>
</protein>
<dbReference type="PANTHER" id="PTHR47763">
    <property type="entry name" value="ALPHA-PROTEIN KINASE VWKA"/>
    <property type="match status" value="1"/>
</dbReference>
<organism evidence="2">
    <name type="scientific">hydrothermal vent metagenome</name>
    <dbReference type="NCBI Taxonomy" id="652676"/>
    <lineage>
        <taxon>unclassified sequences</taxon>
        <taxon>metagenomes</taxon>
        <taxon>ecological metagenomes</taxon>
    </lineage>
</organism>
<dbReference type="InterPro" id="IPR052969">
    <property type="entry name" value="Thr-specific_kinase-like"/>
</dbReference>
<dbReference type="CDD" id="cd00198">
    <property type="entry name" value="vWFA"/>
    <property type="match status" value="1"/>
</dbReference>
<feature type="domain" description="VWFA" evidence="1">
    <location>
        <begin position="239"/>
        <end position="450"/>
    </location>
</feature>
<dbReference type="Gene3D" id="3.40.50.410">
    <property type="entry name" value="von Willebrand factor, type A domain"/>
    <property type="match status" value="1"/>
</dbReference>
<dbReference type="SUPFAM" id="SSF53300">
    <property type="entry name" value="vWA-like"/>
    <property type="match status" value="1"/>
</dbReference>
<sequence length="656" mass="72901">MQSNRIKQDNPCIAGLVLLLLVASVGFLVVGPAMAEDPLKPLRMEGKKTLYQRVLSRVGAEIYVAPDVQSEANSRVPPFSIFYVYAKQKVGDQEWLQVSPSSRGDISGWIPAKDLVAWKQMLVGVFTKPGNRQPALFFRHRETLVKVLESEIGTGLAEHLRKEAKTGEGESSVIAMEPEIYVDPRQNFYLLPILDHFEADDDFATKVLKVAVVNENIQQSDEKTATGEQGESLSRFKVAMTFVIDTTSSMGPYIDQTRDAIRRICEKTQTTKWRDRFNFALVGFRDSLRAKPDLGYTSKLFTDFKGGGDCSALLADAKEMQESKVSSKDFSEDAFAGINAALTELDWQPYGGRFIILITDASARSGSNRYSSTKLNARELNSKAQSQGIALLSLHLRSPIGNHDHERAELQYKGLSSWPNLPPFYYPLAAGAEQFGAEVEQLADGLISQLGAEVADYMADAKSGKKAQARRSKDIDKLGHAMRLAYLGRTKGTPAPEVFEAWIAERSAQDRRKQALEIRVLLTKDQLSDLQMALRQVIEAGDMTDLAPQDFFNQVRQLLIVAQRDSSELAHAKTLGDPVVLGEYLEGLPYQSALTTIDQESWLAMGAGERQELIDDIEAKIQLYQDIHDNQDLWITLDDGRIKGDAVYPVSLTDLP</sequence>
<name>A0A3B1BWY7_9ZZZZ</name>
<proteinExistence type="predicted"/>
<dbReference type="PROSITE" id="PS50234">
    <property type="entry name" value="VWFA"/>
    <property type="match status" value="1"/>
</dbReference>
<gene>
    <name evidence="2" type="ORF">MNBD_GAMMA26-2309</name>
</gene>